<name>A0A074MBS4_9BACL</name>
<dbReference type="SUPFAM" id="SSF55729">
    <property type="entry name" value="Acyl-CoA N-acyltransferases (Nat)"/>
    <property type="match status" value="1"/>
</dbReference>
<proteinExistence type="predicted"/>
<evidence type="ECO:0000313" key="3">
    <source>
        <dbReference type="Proteomes" id="UP000027931"/>
    </source>
</evidence>
<evidence type="ECO:0000313" key="2">
    <source>
        <dbReference type="EMBL" id="KEO83362.1"/>
    </source>
</evidence>
<dbReference type="EMBL" id="JMIR01000012">
    <property type="protein sequence ID" value="KEO83362.1"/>
    <property type="molecule type" value="Genomic_DNA"/>
</dbReference>
<dbReference type="GO" id="GO:0009401">
    <property type="term" value="P:phosphoenolpyruvate-dependent sugar phosphotransferase system"/>
    <property type="evidence" value="ECO:0007669"/>
    <property type="project" value="InterPro"/>
</dbReference>
<dbReference type="eggNOG" id="COG1246">
    <property type="taxonomic scope" value="Bacteria"/>
</dbReference>
<comment type="caution">
    <text evidence="2">The sequence shown here is derived from an EMBL/GenBank/DDBJ whole genome shotgun (WGS) entry which is preliminary data.</text>
</comment>
<dbReference type="OrthoDB" id="2381311at2"/>
<keyword evidence="3" id="KW-1185">Reference proteome</keyword>
<dbReference type="Proteomes" id="UP000027931">
    <property type="component" value="Unassembled WGS sequence"/>
</dbReference>
<feature type="domain" description="PTS EIIA type-1" evidence="1">
    <location>
        <begin position="109"/>
        <end position="121"/>
    </location>
</feature>
<dbReference type="PROSITE" id="PS00371">
    <property type="entry name" value="PTS_EIIA_TYPE_1_HIS"/>
    <property type="match status" value="1"/>
</dbReference>
<gene>
    <name evidence="2" type="ORF">EL26_10315</name>
</gene>
<dbReference type="InterPro" id="IPR001127">
    <property type="entry name" value="PTS_EIIA_1_perm"/>
</dbReference>
<accession>A0A074MBS4</accession>
<sequence length="166" mass="18300">MSLIIRQATLQDFAPIHKLLTTAGLSTAGLGDHIQNYLAVENPNEGKIVGTVGLEIYTEHERLYGLMRSLVLENSTLQAKMGMELLRLFFAYAETKELMALYLFTKSTGIDLFIHMGFSTVEADALPACISQSPSFLAYEGQEITAMVHAYKSTTYPHGHVDIVGN</sequence>
<protein>
    <recommendedName>
        <fullName evidence="1">PTS EIIA type-1 domain-containing protein</fullName>
    </recommendedName>
</protein>
<dbReference type="InterPro" id="IPR016181">
    <property type="entry name" value="Acyl_CoA_acyltransferase"/>
</dbReference>
<dbReference type="RefSeq" id="WP_038087520.1">
    <property type="nucleotide sequence ID" value="NZ_JMIR01000012.1"/>
</dbReference>
<dbReference type="Gene3D" id="3.40.630.30">
    <property type="match status" value="1"/>
</dbReference>
<reference evidence="2 3" key="1">
    <citation type="journal article" date="2013" name="Int. J. Syst. Evol. Microbiol.">
        <title>Tumebacillus flagellatus sp. nov., an alpha-amylase/pullulanase-producing bacterium isolated from cassava wastewater.</title>
        <authorList>
            <person name="Wang Q."/>
            <person name="Xie N."/>
            <person name="Qin Y."/>
            <person name="Shen N."/>
            <person name="Zhu J."/>
            <person name="Mi H."/>
            <person name="Huang R."/>
        </authorList>
    </citation>
    <scope>NUCLEOTIDE SEQUENCE [LARGE SCALE GENOMIC DNA]</scope>
    <source>
        <strain evidence="2 3">GST4</strain>
    </source>
</reference>
<evidence type="ECO:0000259" key="1">
    <source>
        <dbReference type="PROSITE" id="PS00371"/>
    </source>
</evidence>
<dbReference type="AlphaFoldDB" id="A0A074MBS4"/>
<dbReference type="STRING" id="1157490.EL26_10315"/>
<organism evidence="2 3">
    <name type="scientific">Tumebacillus flagellatus</name>
    <dbReference type="NCBI Taxonomy" id="1157490"/>
    <lineage>
        <taxon>Bacteria</taxon>
        <taxon>Bacillati</taxon>
        <taxon>Bacillota</taxon>
        <taxon>Bacilli</taxon>
        <taxon>Bacillales</taxon>
        <taxon>Alicyclobacillaceae</taxon>
        <taxon>Tumebacillus</taxon>
    </lineage>
</organism>